<evidence type="ECO:0000259" key="8">
    <source>
        <dbReference type="Pfam" id="PF10411"/>
    </source>
</evidence>
<dbReference type="InterPro" id="IPR033954">
    <property type="entry name" value="DiS-bond_Isoase_DsbC/G"/>
</dbReference>
<dbReference type="Gene3D" id="3.40.30.10">
    <property type="entry name" value="Glutaredoxin"/>
    <property type="match status" value="1"/>
</dbReference>
<feature type="signal peptide" evidence="7">
    <location>
        <begin position="1"/>
        <end position="25"/>
    </location>
</feature>
<dbReference type="InterPro" id="IPR036249">
    <property type="entry name" value="Thioredoxin-like_sf"/>
</dbReference>
<evidence type="ECO:0000256" key="6">
    <source>
        <dbReference type="ARBA" id="ARBA00023284"/>
    </source>
</evidence>
<evidence type="ECO:0000256" key="4">
    <source>
        <dbReference type="ARBA" id="ARBA00022764"/>
    </source>
</evidence>
<comment type="subcellular location">
    <subcellularLocation>
        <location evidence="1 7">Periplasm</location>
    </subcellularLocation>
</comment>
<gene>
    <name evidence="10" type="ORF">DFQ45_104183</name>
</gene>
<dbReference type="PANTHER" id="PTHR35272:SF3">
    <property type="entry name" value="THIOL:DISULFIDE INTERCHANGE PROTEIN DSBC"/>
    <property type="match status" value="1"/>
</dbReference>
<dbReference type="Proteomes" id="UP000294575">
    <property type="component" value="Unassembled WGS sequence"/>
</dbReference>
<evidence type="ECO:0000256" key="7">
    <source>
        <dbReference type="RuleBase" id="RU364038"/>
    </source>
</evidence>
<dbReference type="RefSeq" id="WP_240622474.1">
    <property type="nucleotide sequence ID" value="NZ_LNJZ01000005.1"/>
</dbReference>
<organism evidence="10 11">
    <name type="scientific">Thiopseudomonas denitrificans</name>
    <dbReference type="NCBI Taxonomy" id="1501432"/>
    <lineage>
        <taxon>Bacteria</taxon>
        <taxon>Pseudomonadati</taxon>
        <taxon>Pseudomonadota</taxon>
        <taxon>Gammaproteobacteria</taxon>
        <taxon>Pseudomonadales</taxon>
        <taxon>Pseudomonadaceae</taxon>
        <taxon>Thiopseudomonas</taxon>
    </lineage>
</organism>
<sequence length="247" mass="27022">MSMHSIVICRLLLLALLMSCASVRAQDGSAEQIRQQIARLQPDLAVERVERVAGSDLFEVRLKGGEFLYTDKGAEFILHGQLYQVRNDSAVNLTEQARQEVTAGLIGNLDVADMVVFPAAETRARITVFTDVDCGYCQKLHGEVEALTAAGIEVRYLAWPRQGLSGNTYDTMVSIWCADDRQAAMTRAKRRQSVASATCRNPVDRQFALGQQLGVRGTPAIVLDNGEILPGYMPAAQLIALALQAQQ</sequence>
<comment type="similarity">
    <text evidence="2 7">Belongs to the thioredoxin family. DsbC subfamily.</text>
</comment>
<evidence type="ECO:0000313" key="10">
    <source>
        <dbReference type="EMBL" id="TDQ38603.1"/>
    </source>
</evidence>
<reference evidence="10 11" key="1">
    <citation type="submission" date="2019-03" db="EMBL/GenBank/DDBJ databases">
        <title>Genomic Encyclopedia of Type Strains, Phase IV (KMG-IV): sequencing the most valuable type-strain genomes for metagenomic binning, comparative biology and taxonomic classification.</title>
        <authorList>
            <person name="Goeker M."/>
        </authorList>
    </citation>
    <scope>NUCLEOTIDE SEQUENCE [LARGE SCALE GENOMIC DNA]</scope>
    <source>
        <strain evidence="10 11">DSM 28679</strain>
    </source>
</reference>
<feature type="chain" id="PRO_5021035282" description="Thiol:disulfide interchange protein" evidence="7">
    <location>
        <begin position="26"/>
        <end position="247"/>
    </location>
</feature>
<dbReference type="PANTHER" id="PTHR35272">
    <property type="entry name" value="THIOL:DISULFIDE INTERCHANGE PROTEIN DSBC-RELATED"/>
    <property type="match status" value="1"/>
</dbReference>
<evidence type="ECO:0000256" key="2">
    <source>
        <dbReference type="ARBA" id="ARBA00009813"/>
    </source>
</evidence>
<accession>A0A4R6U1Q3</accession>
<dbReference type="CDD" id="cd03020">
    <property type="entry name" value="DsbA_DsbC_DsbG"/>
    <property type="match status" value="1"/>
</dbReference>
<dbReference type="SUPFAM" id="SSF52833">
    <property type="entry name" value="Thioredoxin-like"/>
    <property type="match status" value="1"/>
</dbReference>
<protein>
    <recommendedName>
        <fullName evidence="7">Thiol:disulfide interchange protein</fullName>
    </recommendedName>
</protein>
<evidence type="ECO:0000256" key="3">
    <source>
        <dbReference type="ARBA" id="ARBA00022729"/>
    </source>
</evidence>
<keyword evidence="11" id="KW-1185">Reference proteome</keyword>
<dbReference type="InterPro" id="IPR018950">
    <property type="entry name" value="DiS-bond_isomerase_DsbC/G_N"/>
</dbReference>
<proteinExistence type="inferred from homology"/>
<evidence type="ECO:0000259" key="9">
    <source>
        <dbReference type="Pfam" id="PF13098"/>
    </source>
</evidence>
<keyword evidence="3 7" id="KW-0732">Signal</keyword>
<keyword evidence="4 7" id="KW-0574">Periplasm</keyword>
<feature type="domain" description="Thioredoxin-like fold" evidence="9">
    <location>
        <begin position="123"/>
        <end position="241"/>
    </location>
</feature>
<evidence type="ECO:0000256" key="5">
    <source>
        <dbReference type="ARBA" id="ARBA00023157"/>
    </source>
</evidence>
<name>A0A4R6U1Q3_9GAMM</name>
<evidence type="ECO:0000313" key="11">
    <source>
        <dbReference type="Proteomes" id="UP000294575"/>
    </source>
</evidence>
<comment type="function">
    <text evidence="7">Required for disulfide bond formation in some periplasmic proteins. Acts by transferring its disulfide bond to other proteins and is reduced in the process.</text>
</comment>
<dbReference type="InterPro" id="IPR009094">
    <property type="entry name" value="DiS-bond_isomerase_DsbC/G_N_sf"/>
</dbReference>
<dbReference type="EMBL" id="SNYK01000004">
    <property type="protein sequence ID" value="TDQ38603.1"/>
    <property type="molecule type" value="Genomic_DNA"/>
</dbReference>
<comment type="caution">
    <text evidence="10">The sequence shown here is derived from an EMBL/GenBank/DDBJ whole genome shotgun (WGS) entry which is preliminary data.</text>
</comment>
<keyword evidence="6 7" id="KW-0676">Redox-active center</keyword>
<evidence type="ECO:0000256" key="1">
    <source>
        <dbReference type="ARBA" id="ARBA00004418"/>
    </source>
</evidence>
<feature type="domain" description="Disulphide bond isomerase DsbC/G N-terminal" evidence="8">
    <location>
        <begin position="27"/>
        <end position="95"/>
    </location>
</feature>
<dbReference type="InterPro" id="IPR012336">
    <property type="entry name" value="Thioredoxin-like_fold"/>
</dbReference>
<dbReference type="Pfam" id="PF13098">
    <property type="entry name" value="Thioredoxin_2"/>
    <property type="match status" value="1"/>
</dbReference>
<dbReference type="Pfam" id="PF10411">
    <property type="entry name" value="DsbC_N"/>
    <property type="match status" value="1"/>
</dbReference>
<dbReference type="InterPro" id="IPR051470">
    <property type="entry name" value="Thiol:disulfide_interchange"/>
</dbReference>
<keyword evidence="5" id="KW-1015">Disulfide bond</keyword>
<dbReference type="Gene3D" id="3.10.450.70">
    <property type="entry name" value="Disulphide bond isomerase, DsbC/G, N-terminal"/>
    <property type="match status" value="1"/>
</dbReference>
<dbReference type="AlphaFoldDB" id="A0A4R6U1Q3"/>
<dbReference type="GO" id="GO:0042597">
    <property type="term" value="C:periplasmic space"/>
    <property type="evidence" value="ECO:0007669"/>
    <property type="project" value="UniProtKB-SubCell"/>
</dbReference>